<comment type="caution">
    <text evidence="1">The sequence shown here is derived from an EMBL/GenBank/DDBJ whole genome shotgun (WGS) entry which is preliminary data.</text>
</comment>
<proteinExistence type="predicted"/>
<protein>
    <submittedName>
        <fullName evidence="1">Uncharacterized protein</fullName>
    </submittedName>
</protein>
<name>A0ACB9Q0S5_BAUVA</name>
<gene>
    <name evidence="1" type="ORF">L6164_003086</name>
</gene>
<evidence type="ECO:0000313" key="2">
    <source>
        <dbReference type="Proteomes" id="UP000828941"/>
    </source>
</evidence>
<keyword evidence="2" id="KW-1185">Reference proteome</keyword>
<evidence type="ECO:0000313" key="1">
    <source>
        <dbReference type="EMBL" id="KAI4354195.1"/>
    </source>
</evidence>
<sequence length="360" mass="41987">MPQDENFLPKYHKCTNFGRIRVLQGWEKNHSRWDTNLNTTIVNLLNGKVSLEQYVHLKLLDYPEAEEVWHNQAPLQKDFFGKLKTLVVENCNFLSNVIPSYLVPYLKKLKKLQVKNCIQAEVIFDINAMNTATIKEESFPLEMLILDMLPNLKHVWNTDPEGIISFQNLQEVQVTRCKHLKNLFTTSLSKKLGKLEKLTIESCETMKEIVRKDEATVEGITTEFVFPWLTLLVISDMPELKFFFAGRYNLVCKNLKILRVYHCGKLEIFALNSQIYQEGQAEDYECDTGSLFNAQPLFSIQKVIPKLEEVSLNKKEAMMLWHEESKEALLHNIKCLQLYCFHIVSEADSFHLDSFLRYPK</sequence>
<reference evidence="1 2" key="1">
    <citation type="journal article" date="2022" name="DNA Res.">
        <title>Chromosomal-level genome assembly of the orchid tree Bauhinia variegata (Leguminosae; Cercidoideae) supports the allotetraploid origin hypothesis of Bauhinia.</title>
        <authorList>
            <person name="Zhong Y."/>
            <person name="Chen Y."/>
            <person name="Zheng D."/>
            <person name="Pang J."/>
            <person name="Liu Y."/>
            <person name="Luo S."/>
            <person name="Meng S."/>
            <person name="Qian L."/>
            <person name="Wei D."/>
            <person name="Dai S."/>
            <person name="Zhou R."/>
        </authorList>
    </citation>
    <scope>NUCLEOTIDE SEQUENCE [LARGE SCALE GENOMIC DNA]</scope>
    <source>
        <strain evidence="1">BV-YZ2020</strain>
    </source>
</reference>
<organism evidence="1 2">
    <name type="scientific">Bauhinia variegata</name>
    <name type="common">Purple orchid tree</name>
    <name type="synonym">Phanera variegata</name>
    <dbReference type="NCBI Taxonomy" id="167791"/>
    <lineage>
        <taxon>Eukaryota</taxon>
        <taxon>Viridiplantae</taxon>
        <taxon>Streptophyta</taxon>
        <taxon>Embryophyta</taxon>
        <taxon>Tracheophyta</taxon>
        <taxon>Spermatophyta</taxon>
        <taxon>Magnoliopsida</taxon>
        <taxon>eudicotyledons</taxon>
        <taxon>Gunneridae</taxon>
        <taxon>Pentapetalae</taxon>
        <taxon>rosids</taxon>
        <taxon>fabids</taxon>
        <taxon>Fabales</taxon>
        <taxon>Fabaceae</taxon>
        <taxon>Cercidoideae</taxon>
        <taxon>Cercideae</taxon>
        <taxon>Bauhiniinae</taxon>
        <taxon>Bauhinia</taxon>
    </lineage>
</organism>
<accession>A0ACB9Q0S5</accession>
<dbReference type="EMBL" id="CM039427">
    <property type="protein sequence ID" value="KAI4354195.1"/>
    <property type="molecule type" value="Genomic_DNA"/>
</dbReference>
<dbReference type="Proteomes" id="UP000828941">
    <property type="component" value="Chromosome 2"/>
</dbReference>